<dbReference type="EMBL" id="JANAVB010041816">
    <property type="protein sequence ID" value="KAJ6795523.1"/>
    <property type="molecule type" value="Genomic_DNA"/>
</dbReference>
<accession>A0AAX6DUN5</accession>
<organism evidence="5 6">
    <name type="scientific">Iris pallida</name>
    <name type="common">Sweet iris</name>
    <dbReference type="NCBI Taxonomy" id="29817"/>
    <lineage>
        <taxon>Eukaryota</taxon>
        <taxon>Viridiplantae</taxon>
        <taxon>Streptophyta</taxon>
        <taxon>Embryophyta</taxon>
        <taxon>Tracheophyta</taxon>
        <taxon>Spermatophyta</taxon>
        <taxon>Magnoliopsida</taxon>
        <taxon>Liliopsida</taxon>
        <taxon>Asparagales</taxon>
        <taxon>Iridaceae</taxon>
        <taxon>Iridoideae</taxon>
        <taxon>Irideae</taxon>
        <taxon>Iris</taxon>
    </lineage>
</organism>
<dbReference type="InterPro" id="IPR009210">
    <property type="entry name" value="ASCC1"/>
</dbReference>
<protein>
    <submittedName>
        <fullName evidence="5">A-kinase anchor protein 7 isoforms delta and gamma</fullName>
    </submittedName>
</protein>
<dbReference type="Proteomes" id="UP001140949">
    <property type="component" value="Unassembled WGS sequence"/>
</dbReference>
<keyword evidence="6" id="KW-1185">Reference proteome</keyword>
<evidence type="ECO:0000256" key="1">
    <source>
        <dbReference type="PROSITE-ProRule" id="PRU00117"/>
    </source>
</evidence>
<gene>
    <name evidence="5" type="ORF">M6B38_225150</name>
</gene>
<evidence type="ECO:0000313" key="6">
    <source>
        <dbReference type="Proteomes" id="UP001140949"/>
    </source>
</evidence>
<dbReference type="InterPro" id="IPR036612">
    <property type="entry name" value="KH_dom_type_1_sf"/>
</dbReference>
<dbReference type="GO" id="GO:0003723">
    <property type="term" value="F:RNA binding"/>
    <property type="evidence" value="ECO:0007669"/>
    <property type="project" value="UniProtKB-UniRule"/>
</dbReference>
<dbReference type="Gene3D" id="3.30.1370.10">
    <property type="entry name" value="K Homology domain, type 1"/>
    <property type="match status" value="1"/>
</dbReference>
<dbReference type="CDD" id="cd00105">
    <property type="entry name" value="KH-I"/>
    <property type="match status" value="1"/>
</dbReference>
<dbReference type="GO" id="GO:0005634">
    <property type="term" value="C:nucleus"/>
    <property type="evidence" value="ECO:0007669"/>
    <property type="project" value="TreeGrafter"/>
</dbReference>
<dbReference type="Pfam" id="PF00013">
    <property type="entry name" value="KH_1"/>
    <property type="match status" value="1"/>
</dbReference>
<dbReference type="InterPro" id="IPR004088">
    <property type="entry name" value="KH_dom_type_1"/>
</dbReference>
<dbReference type="Pfam" id="PF10469">
    <property type="entry name" value="AKAP7_NLS"/>
    <property type="match status" value="1"/>
</dbReference>
<reference evidence="5" key="1">
    <citation type="journal article" date="2023" name="GigaByte">
        <title>Genome assembly of the bearded iris, Iris pallida Lam.</title>
        <authorList>
            <person name="Bruccoleri R.E."/>
            <person name="Oakeley E.J."/>
            <person name="Faust A.M.E."/>
            <person name="Altorfer M."/>
            <person name="Dessus-Babus S."/>
            <person name="Burckhardt D."/>
            <person name="Oertli M."/>
            <person name="Naumann U."/>
            <person name="Petersen F."/>
            <person name="Wong J."/>
        </authorList>
    </citation>
    <scope>NUCLEOTIDE SEQUENCE</scope>
    <source>
        <strain evidence="5">GSM-AAB239-AS_SAM_17_03QT</strain>
    </source>
</reference>
<feature type="domain" description="A-kinase anchor protein 7-like phosphoesterase" evidence="4">
    <location>
        <begin position="107"/>
        <end position="387"/>
    </location>
</feature>
<dbReference type="Gene3D" id="3.90.1140.10">
    <property type="entry name" value="Cyclic phosphodiesterase"/>
    <property type="match status" value="1"/>
</dbReference>
<dbReference type="GO" id="GO:0006307">
    <property type="term" value="P:DNA alkylation repair"/>
    <property type="evidence" value="ECO:0007669"/>
    <property type="project" value="InterPro"/>
</dbReference>
<sequence>MLRRRSTFLPLRTGTEGGAADETAVASGEKHSVSIEVDAALIRLIQRKGGAAQQQIERETGVEIKFSSSKNDSQIVVEGISSESVTEASKRIGGVIEEIVKSPSLDYSHFISLPLAIHPELVEKLENFQNSILGCSTSSHDGNLDSDSSEDTLDDGLDTNDMGKISESTNIDVKLEVQDEKGHVSVRLNTADTNSSGSKLPSSSVLSELGIDRSIFIKPRTFHLTVLMLKLWNKDRVAAATEVLQKISSKVNAALDNRPVFISLKGLECMRGSAAKARVVYAPIEEIGGEGRLLQACQVIIQSYVEAGLVLEKDARQALKLHATLMNARHRKRKKRTRKVDGFDARGIFSRYGSEDWGNYLIKEAHLSKRFMFEESGYYHCCASIPFPESMQVE</sequence>
<evidence type="ECO:0000259" key="3">
    <source>
        <dbReference type="Pfam" id="PF00013"/>
    </source>
</evidence>
<dbReference type="PANTHER" id="PTHR13360">
    <property type="entry name" value="ACTIVATING SIGNAL COINTEGRATOR 1 COMPLEX SUBUNIT 1"/>
    <property type="match status" value="1"/>
</dbReference>
<reference evidence="5" key="2">
    <citation type="submission" date="2023-04" db="EMBL/GenBank/DDBJ databases">
        <authorList>
            <person name="Bruccoleri R.E."/>
            <person name="Oakeley E.J."/>
            <person name="Faust A.-M."/>
            <person name="Dessus-Babus S."/>
            <person name="Altorfer M."/>
            <person name="Burckhardt D."/>
            <person name="Oertli M."/>
            <person name="Naumann U."/>
            <person name="Petersen F."/>
            <person name="Wong J."/>
        </authorList>
    </citation>
    <scope>NUCLEOTIDE SEQUENCE</scope>
    <source>
        <strain evidence="5">GSM-AAB239-AS_SAM_17_03QT</strain>
        <tissue evidence="5">Leaf</tissue>
    </source>
</reference>
<proteinExistence type="predicted"/>
<evidence type="ECO:0000313" key="5">
    <source>
        <dbReference type="EMBL" id="KAJ6795523.1"/>
    </source>
</evidence>
<dbReference type="AlphaFoldDB" id="A0AAX6DUN5"/>
<evidence type="ECO:0000259" key="4">
    <source>
        <dbReference type="Pfam" id="PF10469"/>
    </source>
</evidence>
<keyword evidence="1" id="KW-0694">RNA-binding</keyword>
<feature type="region of interest" description="Disordered" evidence="2">
    <location>
        <begin position="139"/>
        <end position="161"/>
    </location>
</feature>
<feature type="region of interest" description="Disordered" evidence="2">
    <location>
        <begin position="1"/>
        <end position="23"/>
    </location>
</feature>
<dbReference type="PROSITE" id="PS50084">
    <property type="entry name" value="KH_TYPE_1"/>
    <property type="match status" value="1"/>
</dbReference>
<feature type="compositionally biased region" description="Acidic residues" evidence="2">
    <location>
        <begin position="147"/>
        <end position="158"/>
    </location>
</feature>
<dbReference type="PANTHER" id="PTHR13360:SF1">
    <property type="entry name" value="ACTIVATING SIGNAL COINTEGRATOR 1 COMPLEX SUBUNIT 1"/>
    <property type="match status" value="1"/>
</dbReference>
<evidence type="ECO:0000256" key="2">
    <source>
        <dbReference type="SAM" id="MobiDB-lite"/>
    </source>
</evidence>
<dbReference type="InterPro" id="IPR009097">
    <property type="entry name" value="Cyclic_Pdiesterase"/>
</dbReference>
<dbReference type="SUPFAM" id="SSF55144">
    <property type="entry name" value="LigT-like"/>
    <property type="match status" value="1"/>
</dbReference>
<feature type="domain" description="K Homology" evidence="3">
    <location>
        <begin position="33"/>
        <end position="92"/>
    </location>
</feature>
<comment type="caution">
    <text evidence="5">The sequence shown here is derived from an EMBL/GenBank/DDBJ whole genome shotgun (WGS) entry which is preliminary data.</text>
</comment>
<dbReference type="GO" id="GO:0006355">
    <property type="term" value="P:regulation of DNA-templated transcription"/>
    <property type="evidence" value="ECO:0007669"/>
    <property type="project" value="TreeGrafter"/>
</dbReference>
<name>A0AAX6DUN5_IRIPA</name>
<dbReference type="InterPro" id="IPR019510">
    <property type="entry name" value="AKAP7-like_phosphoesterase"/>
</dbReference>
<dbReference type="SUPFAM" id="SSF54791">
    <property type="entry name" value="Eukaryotic type KH-domain (KH-domain type I)"/>
    <property type="match status" value="1"/>
</dbReference>